<evidence type="ECO:0000256" key="1">
    <source>
        <dbReference type="SAM" id="Coils"/>
    </source>
</evidence>
<feature type="coiled-coil region" evidence="1">
    <location>
        <begin position="51"/>
        <end position="293"/>
    </location>
</feature>
<keyword evidence="4" id="KW-1185">Reference proteome</keyword>
<dbReference type="Proteomes" id="UP001642409">
    <property type="component" value="Unassembled WGS sequence"/>
</dbReference>
<keyword evidence="1" id="KW-0175">Coiled coil</keyword>
<evidence type="ECO:0000313" key="4">
    <source>
        <dbReference type="Proteomes" id="UP001642409"/>
    </source>
</evidence>
<reference evidence="2" key="1">
    <citation type="submission" date="2023-06" db="EMBL/GenBank/DDBJ databases">
        <authorList>
            <person name="Kurt Z."/>
        </authorList>
    </citation>
    <scope>NUCLEOTIDE SEQUENCE</scope>
</reference>
<organism evidence="2">
    <name type="scientific">Hexamita inflata</name>
    <dbReference type="NCBI Taxonomy" id="28002"/>
    <lineage>
        <taxon>Eukaryota</taxon>
        <taxon>Metamonada</taxon>
        <taxon>Diplomonadida</taxon>
        <taxon>Hexamitidae</taxon>
        <taxon>Hexamitinae</taxon>
        <taxon>Hexamita</taxon>
    </lineage>
</organism>
<proteinExistence type="predicted"/>
<protein>
    <submittedName>
        <fullName evidence="3">Hypothetical_protein</fullName>
    </submittedName>
</protein>
<dbReference type="AlphaFoldDB" id="A0AA86QW40"/>
<evidence type="ECO:0000313" key="2">
    <source>
        <dbReference type="EMBL" id="CAI9967126.1"/>
    </source>
</evidence>
<reference evidence="3 4" key="2">
    <citation type="submission" date="2024-07" db="EMBL/GenBank/DDBJ databases">
        <authorList>
            <person name="Akdeniz Z."/>
        </authorList>
    </citation>
    <scope>NUCLEOTIDE SEQUENCE [LARGE SCALE GENOMIC DNA]</scope>
</reference>
<comment type="caution">
    <text evidence="2">The sequence shown here is derived from an EMBL/GenBank/DDBJ whole genome shotgun (WGS) entry which is preliminary data.</text>
</comment>
<accession>A0AA86QW40</accession>
<name>A0AA86QW40_9EUKA</name>
<gene>
    <name evidence="3" type="ORF">HINF_LOCUS54105</name>
    <name evidence="2" type="ORF">HINF_LOCUS54771</name>
</gene>
<dbReference type="EMBL" id="CATOUU010001012">
    <property type="protein sequence ID" value="CAI9967126.1"/>
    <property type="molecule type" value="Genomic_DNA"/>
</dbReference>
<evidence type="ECO:0000313" key="3">
    <source>
        <dbReference type="EMBL" id="CAL6069705.1"/>
    </source>
</evidence>
<dbReference type="EMBL" id="CAXDID020000279">
    <property type="protein sequence ID" value="CAL6069705.1"/>
    <property type="molecule type" value="Genomic_DNA"/>
</dbReference>
<sequence>MTINLENRENELKNQLNLEKEEFNHLVSQISVSMDQNQNFEEISKQLQQYMNNDHDELTNLRNKFQDQENKAKNLETQLNQKIYDQNQLQVEKDKYKVQFEIRENELLSQINQSAQQLAELQNQFDDNENKAAEAQNQQHILEEQYNQQIIYLQNQSQQLQQCVHLAQSEYNQLKKTTENQNNQLLKYIYEQSNYLQLKLAELQQSQKIISELNQQLQVEKNFVSELKQKLQIEQTTFLQYQITNQNLKNENIQLQQQLEEQTRQNIIYKQQYDVLKANNDELNSKLQILVEQKNYFTQNMLDFVIQKFQQNQFGQQNNLQIYNQDPTQNCCYIQKINTDSQKIVSESNSVQLHIQPFTPISHKQKMMRITTDKISNRKAEVDNIICYLKQNGLNAEKEKEDVVIKFAETERSLVLEAVKNITESLQVQVSE</sequence>